<dbReference type="InterPro" id="IPR018657">
    <property type="entry name" value="LarA-like_N"/>
</dbReference>
<evidence type="ECO:0000313" key="2">
    <source>
        <dbReference type="EMBL" id="QDR82421.1"/>
    </source>
</evidence>
<dbReference type="GO" id="GO:0050043">
    <property type="term" value="F:lactate racemase activity"/>
    <property type="evidence" value="ECO:0007669"/>
    <property type="project" value="InterPro"/>
</dbReference>
<dbReference type="EMBL" id="CP036259">
    <property type="protein sequence ID" value="QDR82421.1"/>
    <property type="molecule type" value="Genomic_DNA"/>
</dbReference>
<keyword evidence="3" id="KW-1185">Reference proteome</keyword>
<reference evidence="2 3" key="1">
    <citation type="submission" date="2019-02" db="EMBL/GenBank/DDBJ databases">
        <title>Closed genome of Sporomusa termitida DSM 4440.</title>
        <authorList>
            <person name="Poehlein A."/>
            <person name="Daniel R."/>
        </authorList>
    </citation>
    <scope>NUCLEOTIDE SEQUENCE [LARGE SCALE GENOMIC DNA]</scope>
    <source>
        <strain evidence="2 3">DSM 4440</strain>
    </source>
</reference>
<name>A0A517DYK2_9FIRM</name>
<organism evidence="2 3">
    <name type="scientific">Sporomusa termitida</name>
    <dbReference type="NCBI Taxonomy" id="2377"/>
    <lineage>
        <taxon>Bacteria</taxon>
        <taxon>Bacillati</taxon>
        <taxon>Bacillota</taxon>
        <taxon>Negativicutes</taxon>
        <taxon>Selenomonadales</taxon>
        <taxon>Sporomusaceae</taxon>
        <taxon>Sporomusa</taxon>
    </lineage>
</organism>
<gene>
    <name evidence="2" type="ORF">SPTER_38490</name>
</gene>
<accession>A0A517DYK2</accession>
<dbReference type="AlphaFoldDB" id="A0A517DYK2"/>
<feature type="domain" description="LarA-like N-terminal" evidence="1">
    <location>
        <begin position="20"/>
        <end position="186"/>
    </location>
</feature>
<dbReference type="Pfam" id="PF09861">
    <property type="entry name" value="Lar_N"/>
    <property type="match status" value="1"/>
</dbReference>
<dbReference type="Proteomes" id="UP000320776">
    <property type="component" value="Chromosome"/>
</dbReference>
<sequence length="427" mass="46156">MYAETVKFPKMARVKQIIAQTAINDIKGAVREELESINVAGRIKPGEKVGITVGSRGVANLKIIVEVIIEAVKQVGGEPFILPAMGSHGGGTAAGQVEMLNSLGIRAEALNAPVLACDKASQIGTTKQGIPVYVNDITLSGQLDKLILFNRVKEHTEFEGEIESGIHKICAIGIGNPQGALAVHQYSLDYGYEQTITEVGAYIIKQLPVAFAIATVENYYHETAHIKAMLPDEIMEAEKKLLKLAKASLGKIPFEAIDVLIVEEMGKNISGSGMDANVIGRIQVFGQKEPEKPVIKRIVVLDTTVESHGMATGIGLADFTTKKLVDKLDLWSTYFNCITAQSPEKGRLPIYFATEKESIGAALTCIGITKPENARVVHIRNTNEVEVIEVSASLLPEVLVRSNLELLTEEKPMQFDESGNILKISAG</sequence>
<dbReference type="OrthoDB" id="9788398at2"/>
<evidence type="ECO:0000313" key="3">
    <source>
        <dbReference type="Proteomes" id="UP000320776"/>
    </source>
</evidence>
<dbReference type="Gene3D" id="3.40.50.11440">
    <property type="match status" value="1"/>
</dbReference>
<dbReference type="RefSeq" id="WP_144351812.1">
    <property type="nucleotide sequence ID" value="NZ_CP036259.1"/>
</dbReference>
<evidence type="ECO:0000259" key="1">
    <source>
        <dbReference type="Pfam" id="PF09861"/>
    </source>
</evidence>
<proteinExistence type="predicted"/>
<protein>
    <recommendedName>
        <fullName evidence="1">LarA-like N-terminal domain-containing protein</fullName>
    </recommendedName>
</protein>
<dbReference type="KEGG" id="sted:SPTER_38490"/>